<evidence type="ECO:0000259" key="1">
    <source>
        <dbReference type="Pfam" id="PF14534"/>
    </source>
</evidence>
<feature type="domain" description="DUF4440" evidence="1">
    <location>
        <begin position="13"/>
        <end position="122"/>
    </location>
</feature>
<dbReference type="InterPro" id="IPR032710">
    <property type="entry name" value="NTF2-like_dom_sf"/>
</dbReference>
<dbReference type="EMBL" id="QNQT01000015">
    <property type="protein sequence ID" value="RDU34973.1"/>
    <property type="molecule type" value="Genomic_DNA"/>
</dbReference>
<dbReference type="Gene3D" id="3.10.450.50">
    <property type="match status" value="1"/>
</dbReference>
<accession>A0A3D8GKK2</accession>
<reference evidence="2 3" key="1">
    <citation type="submission" date="2018-07" db="EMBL/GenBank/DDBJ databases">
        <title>Bacillus sp. YLB-04 draft genome sequence.</title>
        <authorList>
            <person name="Yu L."/>
            <person name="Tang X."/>
        </authorList>
    </citation>
    <scope>NUCLEOTIDE SEQUENCE [LARGE SCALE GENOMIC DNA]</scope>
    <source>
        <strain evidence="2 3">YLB-04</strain>
    </source>
</reference>
<dbReference type="InterPro" id="IPR011944">
    <property type="entry name" value="Steroid_delta5-4_isomerase"/>
</dbReference>
<gene>
    <name evidence="2" type="ORF">DRW41_20365</name>
</gene>
<dbReference type="Pfam" id="PF14534">
    <property type="entry name" value="DUF4440"/>
    <property type="match status" value="1"/>
</dbReference>
<dbReference type="InterPro" id="IPR027843">
    <property type="entry name" value="DUF4440"/>
</dbReference>
<keyword evidence="3" id="KW-1185">Reference proteome</keyword>
<dbReference type="NCBIfam" id="TIGR02246">
    <property type="entry name" value="SgcJ/EcaC family oxidoreductase"/>
    <property type="match status" value="1"/>
</dbReference>
<dbReference type="AlphaFoldDB" id="A0A3D8GKK2"/>
<evidence type="ECO:0000313" key="3">
    <source>
        <dbReference type="Proteomes" id="UP000257144"/>
    </source>
</evidence>
<sequence length="153" mass="16800">MEAKKMEQSAVQLLYEALIEAWNKRDAKGMACLFAGNGVMIGFDGSVATGPQEVLAHTAPIFASHPTPPFIKKVKEIRMFGADAAMLRAIAGMVPPGKKELAPELNAHQTLVAAKQDGEWKIELFQNTPAQFHGRPELVEEMTEELIRIMNKA</sequence>
<protein>
    <submittedName>
        <fullName evidence="2">DUF4440 domain-containing protein</fullName>
    </submittedName>
</protein>
<name>A0A3D8GKK2_9BACI</name>
<proteinExistence type="predicted"/>
<dbReference type="Proteomes" id="UP000257144">
    <property type="component" value="Unassembled WGS sequence"/>
</dbReference>
<organism evidence="2 3">
    <name type="scientific">Neobacillus piezotolerans</name>
    <dbReference type="NCBI Taxonomy" id="2259171"/>
    <lineage>
        <taxon>Bacteria</taxon>
        <taxon>Bacillati</taxon>
        <taxon>Bacillota</taxon>
        <taxon>Bacilli</taxon>
        <taxon>Bacillales</taxon>
        <taxon>Bacillaceae</taxon>
        <taxon>Neobacillus</taxon>
    </lineage>
</organism>
<dbReference type="SUPFAM" id="SSF54427">
    <property type="entry name" value="NTF2-like"/>
    <property type="match status" value="1"/>
</dbReference>
<comment type="caution">
    <text evidence="2">The sequence shown here is derived from an EMBL/GenBank/DDBJ whole genome shotgun (WGS) entry which is preliminary data.</text>
</comment>
<evidence type="ECO:0000313" key="2">
    <source>
        <dbReference type="EMBL" id="RDU34973.1"/>
    </source>
</evidence>
<dbReference type="OrthoDB" id="9803476at2"/>